<dbReference type="STRING" id="108003.B1C78_12895"/>
<evidence type="ECO:0000313" key="10">
    <source>
        <dbReference type="EMBL" id="OOG23020.1"/>
    </source>
</evidence>
<keyword evidence="11" id="KW-1185">Reference proteome</keyword>
<dbReference type="GO" id="GO:0008913">
    <property type="term" value="F:Kdo2-lipid IVA acyltransferase activity"/>
    <property type="evidence" value="ECO:0007669"/>
    <property type="project" value="UniProtKB-EC"/>
</dbReference>
<dbReference type="HAMAP" id="MF_01942">
    <property type="entry name" value="Lipid_A_LpxL_LpxP"/>
    <property type="match status" value="1"/>
</dbReference>
<dbReference type="InterPro" id="IPR011920">
    <property type="entry name" value="Lipid_A_LpxL_LpxP"/>
</dbReference>
<dbReference type="PANTHER" id="PTHR30606">
    <property type="entry name" value="LIPID A BIOSYNTHESIS LAUROYL ACYLTRANSFERASE"/>
    <property type="match status" value="1"/>
</dbReference>
<keyword evidence="8 9" id="KW-0012">Acyltransferase</keyword>
<gene>
    <name evidence="9" type="primary">lpxL</name>
    <name evidence="10" type="ORF">B1C78_12895</name>
</gene>
<comment type="function">
    <text evidence="9">Catalyzes the transfer of an acyl chain from an acyl-[acyl-carrier-protein] (ACP) to a Kdo(2)-lipid IV(A) to form a Kdo(2)-(acyl)-lipid IV(A).</text>
</comment>
<dbReference type="GO" id="GO:0009245">
    <property type="term" value="P:lipid A biosynthetic process"/>
    <property type="evidence" value="ECO:0007669"/>
    <property type="project" value="InterPro"/>
</dbReference>
<comment type="pathway">
    <text evidence="9">Glycolipid biosynthesis; KDO(2)-lipid A biosynthesis; KDO(2)-lipid A from CMP-3-deoxy-D-manno-octulosonate and lipid IV(A): step 3/4.</text>
</comment>
<dbReference type="GO" id="GO:0009103">
    <property type="term" value="P:lipopolysaccharide biosynthetic process"/>
    <property type="evidence" value="ECO:0007669"/>
    <property type="project" value="UniProtKB-UniRule"/>
</dbReference>
<reference evidence="10 11" key="1">
    <citation type="submission" date="2017-02" db="EMBL/GenBank/DDBJ databases">
        <title>Genomic diversity within the haloalkaliphilic genus Thioalkalivibrio.</title>
        <authorList>
            <person name="Ahn A.-C."/>
            <person name="Meier-Kolthoff J."/>
            <person name="Overmars L."/>
            <person name="Richter M."/>
            <person name="Woyke T."/>
            <person name="Sorokin D.Y."/>
            <person name="Muyzer G."/>
        </authorList>
    </citation>
    <scope>NUCLEOTIDE SEQUENCE [LARGE SCALE GENOMIC DNA]</scope>
    <source>
        <strain evidence="10 11">ALJD</strain>
    </source>
</reference>
<evidence type="ECO:0000256" key="3">
    <source>
        <dbReference type="ARBA" id="ARBA00022679"/>
    </source>
</evidence>
<proteinExistence type="inferred from homology"/>
<evidence type="ECO:0000256" key="9">
    <source>
        <dbReference type="HAMAP-Rule" id="MF_01942"/>
    </source>
</evidence>
<dbReference type="NCBIfam" id="TIGR02207">
    <property type="entry name" value="lipid_A_htrB"/>
    <property type="match status" value="1"/>
</dbReference>
<comment type="similarity">
    <text evidence="9">Belongs to the LpxL/LpxM/LpxP family.</text>
</comment>
<organism evidence="10 11">
    <name type="scientific">Thioalkalivibrio denitrificans</name>
    <dbReference type="NCBI Taxonomy" id="108003"/>
    <lineage>
        <taxon>Bacteria</taxon>
        <taxon>Pseudomonadati</taxon>
        <taxon>Pseudomonadota</taxon>
        <taxon>Gammaproteobacteria</taxon>
        <taxon>Chromatiales</taxon>
        <taxon>Ectothiorhodospiraceae</taxon>
        <taxon>Thioalkalivibrio</taxon>
    </lineage>
</organism>
<keyword evidence="7 9" id="KW-0472">Membrane</keyword>
<comment type="subcellular location">
    <subcellularLocation>
        <location evidence="9">Cell inner membrane</location>
        <topology evidence="9">Single-pass membrane protein</topology>
    </subcellularLocation>
</comment>
<evidence type="ECO:0000256" key="4">
    <source>
        <dbReference type="ARBA" id="ARBA00022692"/>
    </source>
</evidence>
<evidence type="ECO:0000256" key="1">
    <source>
        <dbReference type="ARBA" id="ARBA00022475"/>
    </source>
</evidence>
<dbReference type="AlphaFoldDB" id="A0A1V3ND76"/>
<dbReference type="PANTHER" id="PTHR30606:SF9">
    <property type="entry name" value="LIPID A BIOSYNTHESIS LAUROYLTRANSFERASE"/>
    <property type="match status" value="1"/>
</dbReference>
<keyword evidence="2 9" id="KW-0997">Cell inner membrane</keyword>
<evidence type="ECO:0000256" key="6">
    <source>
        <dbReference type="ARBA" id="ARBA00022989"/>
    </source>
</evidence>
<dbReference type="EC" id="2.3.1.241" evidence="9"/>
<dbReference type="InterPro" id="IPR004960">
    <property type="entry name" value="LipA_acyltrans"/>
</dbReference>
<comment type="pathway">
    <text evidence="9">Bacterial outer membrane biogenesis; lipopolysaccharide biosynthesis.</text>
</comment>
<dbReference type="CDD" id="cd07984">
    <property type="entry name" value="LPLAT_LABLAT-like"/>
    <property type="match status" value="1"/>
</dbReference>
<keyword evidence="3 9" id="KW-0808">Transferase</keyword>
<comment type="caution">
    <text evidence="10">The sequence shown here is derived from an EMBL/GenBank/DDBJ whole genome shotgun (WGS) entry which is preliminary data.</text>
</comment>
<keyword evidence="5 9" id="KW-0448">Lipopolysaccharide biosynthesis</keyword>
<dbReference type="PIRSF" id="PIRSF026649">
    <property type="entry name" value="MsbB"/>
    <property type="match status" value="1"/>
</dbReference>
<accession>A0A1V3ND76</accession>
<dbReference type="EMBL" id="MVBK01000080">
    <property type="protein sequence ID" value="OOG23020.1"/>
    <property type="molecule type" value="Genomic_DNA"/>
</dbReference>
<feature type="short sequence motif" description="HXXXXD motif" evidence="9">
    <location>
        <begin position="114"/>
        <end position="119"/>
    </location>
</feature>
<dbReference type="Pfam" id="PF03279">
    <property type="entry name" value="Lip_A_acyltrans"/>
    <property type="match status" value="1"/>
</dbReference>
<dbReference type="Proteomes" id="UP000189462">
    <property type="component" value="Unassembled WGS sequence"/>
</dbReference>
<sequence length="298" mass="34411">MWLGVGMLWMATRLPWRLQIRMGELFGDVAWLLARHRRHVAQVNIDLCFPDRDPAERRRLVREHFRAMGAALFETPFGWWADDSRLQPLAHIEGLEHLKAALARGKGVLLLSAHFTTLEITGRLLVPHQPFAAMYRPHENPVLEYCFRRNRERHCLRAVRRDKVKDVIRALRDNLVVWYAPDQAYKARNSTIVPFFGVPAATNNATARLAKVSGAPVIPFFSHRLPDRSGYRLVIGEPLEGFPVDDPEADTRRINAVIEQAVLQAPAQYFWTHRRFKYKRRWGIPDPYAKGSGNQPTR</sequence>
<keyword evidence="6 9" id="KW-1133">Transmembrane helix</keyword>
<keyword evidence="4 9" id="KW-0812">Transmembrane</keyword>
<dbReference type="GO" id="GO:0005886">
    <property type="term" value="C:plasma membrane"/>
    <property type="evidence" value="ECO:0007669"/>
    <property type="project" value="UniProtKB-SubCell"/>
</dbReference>
<dbReference type="UniPathway" id="UPA00030"/>
<evidence type="ECO:0000256" key="8">
    <source>
        <dbReference type="ARBA" id="ARBA00023315"/>
    </source>
</evidence>
<dbReference type="UniPathway" id="UPA00360">
    <property type="reaction ID" value="UER00485"/>
</dbReference>
<evidence type="ECO:0000256" key="7">
    <source>
        <dbReference type="ARBA" id="ARBA00023136"/>
    </source>
</evidence>
<comment type="catalytic activity">
    <reaction evidence="9">
        <text>an alpha-Kdo-(2-&gt;4)-alpha-Kdo-(2-&gt;6)-lipid IVA + a fatty acyl-[ACP] = an alpha-Kdo-(2-&gt;4)-alpha-Kdo-(2-&gt;6)-(acyl)-lipid IVA + holo-[ACP]</text>
        <dbReference type="Rhea" id="RHEA:69396"/>
        <dbReference type="Rhea" id="RHEA-COMP:9685"/>
        <dbReference type="Rhea" id="RHEA-COMP:14125"/>
        <dbReference type="ChEBI" id="CHEBI:64479"/>
        <dbReference type="ChEBI" id="CHEBI:138651"/>
        <dbReference type="ChEBI" id="CHEBI:176429"/>
        <dbReference type="ChEBI" id="CHEBI:176430"/>
        <dbReference type="EC" id="2.3.1.241"/>
    </reaction>
</comment>
<evidence type="ECO:0000256" key="5">
    <source>
        <dbReference type="ARBA" id="ARBA00022985"/>
    </source>
</evidence>
<keyword evidence="1 9" id="KW-1003">Cell membrane</keyword>
<protein>
    <recommendedName>
        <fullName evidence="9">Lipid A biosynthesis acyltransferase</fullName>
        <ecNumber evidence="9">2.3.1.241</ecNumber>
    </recommendedName>
    <alternativeName>
        <fullName evidence="9">Kdo(2)-lipid IV(A) acyltransferase</fullName>
    </alternativeName>
</protein>
<evidence type="ECO:0000256" key="2">
    <source>
        <dbReference type="ARBA" id="ARBA00022519"/>
    </source>
</evidence>
<name>A0A1V3ND76_9GAMM</name>
<evidence type="ECO:0000313" key="11">
    <source>
        <dbReference type="Proteomes" id="UP000189462"/>
    </source>
</evidence>
<dbReference type="GO" id="GO:0036104">
    <property type="term" value="P:Kdo2-lipid A biosynthetic process"/>
    <property type="evidence" value="ECO:0007669"/>
    <property type="project" value="UniProtKB-UniRule"/>
</dbReference>